<gene>
    <name evidence="1" type="ORF">MHBO_002738</name>
</gene>
<evidence type="ECO:0000313" key="2">
    <source>
        <dbReference type="Proteomes" id="UP001439008"/>
    </source>
</evidence>
<reference evidence="1 2" key="1">
    <citation type="journal article" date="2024" name="BMC Biol.">
        <title>Comparative genomics of Ascetosporea gives new insight into the evolutionary basis for animal parasitism in Rhizaria.</title>
        <authorList>
            <person name="Hiltunen Thoren M."/>
            <person name="Onut-Brannstrom I."/>
            <person name="Alfjorden A."/>
            <person name="Peckova H."/>
            <person name="Swords F."/>
            <person name="Hooper C."/>
            <person name="Holzer A.S."/>
            <person name="Bass D."/>
            <person name="Burki F."/>
        </authorList>
    </citation>
    <scope>NUCLEOTIDE SEQUENCE [LARGE SCALE GENOMIC DNA]</scope>
    <source>
        <strain evidence="1">20-A016</strain>
    </source>
</reference>
<dbReference type="Proteomes" id="UP001439008">
    <property type="component" value="Unassembled WGS sequence"/>
</dbReference>
<comment type="caution">
    <text evidence="1">The sequence shown here is derived from an EMBL/GenBank/DDBJ whole genome shotgun (WGS) entry which is preliminary data.</text>
</comment>
<proteinExistence type="predicted"/>
<name>A0ABV2ANF5_9EUKA</name>
<accession>A0ABV2ANF5</accession>
<dbReference type="EMBL" id="JBDODL010001120">
    <property type="protein sequence ID" value="MES1921168.1"/>
    <property type="molecule type" value="Genomic_DNA"/>
</dbReference>
<organism evidence="1 2">
    <name type="scientific">Bonamia ostreae</name>
    <dbReference type="NCBI Taxonomy" id="126728"/>
    <lineage>
        <taxon>Eukaryota</taxon>
        <taxon>Sar</taxon>
        <taxon>Rhizaria</taxon>
        <taxon>Endomyxa</taxon>
        <taxon>Ascetosporea</taxon>
        <taxon>Haplosporida</taxon>
        <taxon>Bonamia</taxon>
    </lineage>
</organism>
<keyword evidence="2" id="KW-1185">Reference proteome</keyword>
<sequence>MQANQPVGTTQNYHVVHFHHEDAMYDSKHLWSYFAIQMTWYFTKEKIKYSFMAKQMFTSLDFKIEFFKICAIKKSIRLVISWKATP</sequence>
<evidence type="ECO:0000313" key="1">
    <source>
        <dbReference type="EMBL" id="MES1921168.1"/>
    </source>
</evidence>
<protein>
    <submittedName>
        <fullName evidence="1">Uncharacterized protein</fullName>
    </submittedName>
</protein>